<evidence type="ECO:0000259" key="5">
    <source>
        <dbReference type="PROSITE" id="PS50188"/>
    </source>
</evidence>
<name>A0A7C8NPF1_ORBOL</name>
<feature type="repeat" description="ANK" evidence="3">
    <location>
        <begin position="1241"/>
        <end position="1273"/>
    </location>
</feature>
<dbReference type="PROSITE" id="PS50297">
    <property type="entry name" value="ANK_REP_REGION"/>
    <property type="match status" value="4"/>
</dbReference>
<feature type="region of interest" description="Disordered" evidence="4">
    <location>
        <begin position="1"/>
        <end position="31"/>
    </location>
</feature>
<evidence type="ECO:0000256" key="2">
    <source>
        <dbReference type="ARBA" id="ARBA00023043"/>
    </source>
</evidence>
<dbReference type="InterPro" id="IPR001870">
    <property type="entry name" value="B30.2/SPRY"/>
</dbReference>
<dbReference type="InterPro" id="IPR003877">
    <property type="entry name" value="SPRY_dom"/>
</dbReference>
<feature type="compositionally biased region" description="Polar residues" evidence="4">
    <location>
        <begin position="2306"/>
        <end position="2321"/>
    </location>
</feature>
<feature type="region of interest" description="Disordered" evidence="4">
    <location>
        <begin position="2178"/>
        <end position="2216"/>
    </location>
</feature>
<feature type="repeat" description="ANK" evidence="3">
    <location>
        <begin position="1310"/>
        <end position="1342"/>
    </location>
</feature>
<dbReference type="SUPFAM" id="SSF48371">
    <property type="entry name" value="ARM repeat"/>
    <property type="match status" value="1"/>
</dbReference>
<dbReference type="Gene3D" id="2.60.120.920">
    <property type="match status" value="1"/>
</dbReference>
<dbReference type="SUPFAM" id="SSF48403">
    <property type="entry name" value="Ankyrin repeat"/>
    <property type="match status" value="1"/>
</dbReference>
<dbReference type="InterPro" id="IPR027417">
    <property type="entry name" value="P-loop_NTPase"/>
</dbReference>
<feature type="compositionally biased region" description="Acidic residues" evidence="4">
    <location>
        <begin position="915"/>
        <end position="930"/>
    </location>
</feature>
<dbReference type="Proteomes" id="UP000480548">
    <property type="component" value="Unassembled WGS sequence"/>
</dbReference>
<dbReference type="EMBL" id="WIQZ01000186">
    <property type="protein sequence ID" value="KAF3119171.1"/>
    <property type="molecule type" value="Genomic_DNA"/>
</dbReference>
<sequence length="2357" mass="263836">MVQLGITSKPGKGASPISSGEDPDNDFEDEKNITIKVLETEDTPTTSSWEKAKAIFREKLEAEEGGKLKKSSLEFLNEVVTPQQAIAQCEKTKERADKEYSSKKEVVVAGKKLNIKEKMVKILRKMSMFVAIGDVVFEHSPDTSAVGRSMWQTPKIHKKFTKVEQMFSLVGNQIALDDINTCGLLIDAVDEITGAMFAAEIYEQRYHKAEADGEKTGKNEAILLGSKVLEKIVPLYADILYFSYYSKKYIQHGKLVRLLKGITKPIAVLQGILDGITKKLGEMHTVAGLVFQEQSLEALEGLAATTKLEGEETRNFIRETMFKSNRDITDLKDAVLRSLANEEMERLNAEFAENEKWLDPLQDLHYELNSNRAKRQKGTCGWVFDQDEYKQWYNSTQSSFLWVYGNAGFGKSVLMSAIVDGILEGIGKETSQKVEVPSPPLIASFFCKVGSEKTQKTFPILKSLIYQYYQYCKHRMPQEILVEASSRIKEAAKKEMSISNSPSNATGDSVQEIWKKLILDLGKLFNSPIYIIIDALDECDDREKTGFISLLQNVARSSSRTKVVVTSRQEPDIVTLLSHGPKISVEEQKNIKDVKVYVKKELKKVTILREKERKDAHKAIVKRASGMFRYAALAIQSLQQPWARPLSKHLKNLPDQMAEFYQRSLDQMESQQKEVLITALRWAICADGDITVQQIAEDFSNVFLEAVEEPEKEILVPEIEDGENSDDDDDDDEDDDDDDSDDEDEDTNEDDDENRIGNKDGNKVNGVNQLDLPAKEVNGALNSSPLNEKPSSSESAKDIKGKPLYSEAELKSRLRQPIEHVKNSRGIFFYVGDDDVVRLTHTTVRDFVEDNAKKYMEESSKLVSCSKCLKDLENSSTLRCAPKWGHLLIALTIVRHLNSPEFQERYMSWDQYWDGGDEIAPESDEPEPEPELVPTPDQLEGTNSTEPSEAQTFSSGIPEANPIGIETESGEAVINGDDPILGEIIPPSPVLVTEATDFDTQPGSDDSQDEVDVESLNVVGQESHPEDPVEVAATESWAPSEADTDYGVKGKDQELQEDEAESSKVLRYEVQKWIAHVAKAEKLWTKDEKKNSKEWQELITGLKKLSSNKKVFRFIQRHVFSENWDKWTISTGYANPLSVFSWNEAPSVVEELLKDADKDEVNFTFPGGYFQYRSALQFAAEGECPETTKMLLDAGADLNWKSRTGATTLDCTYSRGTVYFDNLKLLIESGADVVQAEREGHKQSCLHYIVHSGSPQATKLLLEHGARINARDSSGETPLHWALFAPKDVRKEIVTLLLENGADINMLDNEGQAPLFEAALMGSVEMLELLIKYKADLSSSVEFEKYNKWNLLHAAVYSSDLTDNIEATQETCLYLMEKGVDLMHQDINGETPLHTAVRLSLPKPVDDINLKLVATLLPKYIEKDPSRAFLHLGDSKQRTLLHRIAAAGKLEMAKLLLDCCSDPTELLELKEKSGSTPIFPAVYKGLSSMVKYLIEKGANVSVTNKHGNSLMSRAINGLWQFDNVLPSANGAREETIAALIRTEPQKYKTNYSLVVITAILKSEILLNALVEIGLDFSAVDEFGWSWAMYALAYGFDRETLISKNIAAPNIPTTFPTPEEEWRGRLPSKLVVSSSILPEKYRVDQPGTSSEGTIIDVASMSLATDNPIPFGVFQYYYEVTFLDFEGSPYDMENGRCPGEIYLGFVQDNPNLESGQVGGEFSKYSKPDPTQEALHGEAFHRTGLYGYPWGWNLTDGVVLHGYGRYDTGYTPRDRDLPFCYGNYELPYTIGCGFDSENKRIWFTRNGDFIGIAFKDVIGRLWPTIGILNEAVKVQVNFGDDLSAKPFKYDYKTRLEIDVARWMSEDKLALEVSGGRWEREEDGWIEYMEERDPKPADVPRYLSRYSMRDVWNLMGKTATGLYLLVGIAHTATIPNYKPNHQEIDRLENSAKRNNQPEISTEKHHLSKRSPAPPYSPGGSNENSIDEIDPRGDRRPLNREEDEESNGPWDMFGNVSPGTLGVLRTHTDLVQNLAPQNVGLGPGLGLGLQVPRPAININAGGGNAPQQAARQNAESSSEAEEEEKAATEIEEEEKSNTEIEEEEKEASDNNVVEPEESEDTEIEEEEKEATDNLENYGQDQNSQRSISHANSASLQSPNYFLPNVQPNLADLNRRPYLLESPDINSRFAPSSNSGGRSRSSPTRQGRRMSELFGDFDPSTIRDASGNNQLYRANRNRQSFSSPASDILDFGGNSLLSRFNSGEGPLMRPITLNFGHESAYPNIQTNQVTEMRDDLFSQSLDDEFPPPRSLTGLQANQPQRNDQPSRGTAMVDITGGLGGPPIYRQEEVKEESDSNSLDSQET</sequence>
<dbReference type="PANTHER" id="PTHR24126">
    <property type="entry name" value="ANKYRIN REPEAT, PH AND SEC7 DOMAIN CONTAINING PROTEIN SECG-RELATED"/>
    <property type="match status" value="1"/>
</dbReference>
<dbReference type="Gene3D" id="1.25.40.20">
    <property type="entry name" value="Ankyrin repeat-containing domain"/>
    <property type="match status" value="2"/>
</dbReference>
<dbReference type="Pfam" id="PF00622">
    <property type="entry name" value="SPRY"/>
    <property type="match status" value="1"/>
</dbReference>
<keyword evidence="1" id="KW-0677">Repeat</keyword>
<evidence type="ECO:0000313" key="7">
    <source>
        <dbReference type="Proteomes" id="UP000480548"/>
    </source>
</evidence>
<feature type="region of interest" description="Disordered" evidence="4">
    <location>
        <begin position="914"/>
        <end position="963"/>
    </location>
</feature>
<dbReference type="PROSITE" id="PS50188">
    <property type="entry name" value="B302_SPRY"/>
    <property type="match status" value="1"/>
</dbReference>
<feature type="region of interest" description="Disordered" evidence="4">
    <location>
        <begin position="2293"/>
        <end position="2357"/>
    </location>
</feature>
<evidence type="ECO:0000313" key="6">
    <source>
        <dbReference type="EMBL" id="KAF3119171.1"/>
    </source>
</evidence>
<dbReference type="CDD" id="cd12885">
    <property type="entry name" value="SPRY_RanBP_like"/>
    <property type="match status" value="1"/>
</dbReference>
<dbReference type="SUPFAM" id="SSF49899">
    <property type="entry name" value="Concanavalin A-like lectins/glucanases"/>
    <property type="match status" value="1"/>
</dbReference>
<dbReference type="Pfam" id="PF24883">
    <property type="entry name" value="NPHP3_N"/>
    <property type="match status" value="1"/>
</dbReference>
<dbReference type="InterPro" id="IPR013320">
    <property type="entry name" value="ConA-like_dom_sf"/>
</dbReference>
<dbReference type="PROSITE" id="PS50088">
    <property type="entry name" value="ANK_REPEAT"/>
    <property type="match status" value="5"/>
</dbReference>
<dbReference type="InterPro" id="IPR036770">
    <property type="entry name" value="Ankyrin_rpt-contain_sf"/>
</dbReference>
<dbReference type="InterPro" id="IPR002110">
    <property type="entry name" value="Ankyrin_rpt"/>
</dbReference>
<dbReference type="InterPro" id="IPR056884">
    <property type="entry name" value="NPHP3-like_N"/>
</dbReference>
<organism evidence="6 7">
    <name type="scientific">Orbilia oligospora</name>
    <name type="common">Nematode-trapping fungus</name>
    <name type="synonym">Arthrobotrys oligospora</name>
    <dbReference type="NCBI Taxonomy" id="2813651"/>
    <lineage>
        <taxon>Eukaryota</taxon>
        <taxon>Fungi</taxon>
        <taxon>Dikarya</taxon>
        <taxon>Ascomycota</taxon>
        <taxon>Pezizomycotina</taxon>
        <taxon>Orbiliomycetes</taxon>
        <taxon>Orbiliales</taxon>
        <taxon>Orbiliaceae</taxon>
        <taxon>Orbilia</taxon>
    </lineage>
</organism>
<feature type="compositionally biased region" description="Acidic residues" evidence="4">
    <location>
        <begin position="718"/>
        <end position="753"/>
    </location>
</feature>
<proteinExistence type="predicted"/>
<gene>
    <name evidence="6" type="ORF">TWF703_003601</name>
</gene>
<feature type="compositionally biased region" description="Acidic residues" evidence="4">
    <location>
        <begin position="2073"/>
        <end position="2101"/>
    </location>
</feature>
<feature type="repeat" description="ANK" evidence="3">
    <location>
        <begin position="1473"/>
        <end position="1505"/>
    </location>
</feature>
<feature type="region of interest" description="Disordered" evidence="4">
    <location>
        <begin position="710"/>
        <end position="800"/>
    </location>
</feature>
<evidence type="ECO:0000256" key="3">
    <source>
        <dbReference type="PROSITE-ProRule" id="PRU00023"/>
    </source>
</evidence>
<feature type="region of interest" description="Disordered" evidence="4">
    <location>
        <begin position="2053"/>
        <end position="2127"/>
    </location>
</feature>
<dbReference type="SMART" id="SM00248">
    <property type="entry name" value="ANK"/>
    <property type="match status" value="9"/>
</dbReference>
<dbReference type="SUPFAM" id="SSF52540">
    <property type="entry name" value="P-loop containing nucleoside triphosphate hydrolases"/>
    <property type="match status" value="1"/>
</dbReference>
<feature type="repeat" description="ANK" evidence="3">
    <location>
        <begin position="1171"/>
        <end position="1203"/>
    </location>
</feature>
<dbReference type="InterPro" id="IPR016024">
    <property type="entry name" value="ARM-type_fold"/>
</dbReference>
<feature type="compositionally biased region" description="Polar residues" evidence="4">
    <location>
        <begin position="780"/>
        <end position="794"/>
    </location>
</feature>
<keyword evidence="2 3" id="KW-0040">ANK repeat</keyword>
<comment type="caution">
    <text evidence="6">The sequence shown here is derived from an EMBL/GenBank/DDBJ whole genome shotgun (WGS) entry which is preliminary data.</text>
</comment>
<dbReference type="Pfam" id="PF12796">
    <property type="entry name" value="Ank_2"/>
    <property type="match status" value="2"/>
</dbReference>
<feature type="region of interest" description="Disordered" evidence="4">
    <location>
        <begin position="1946"/>
        <end position="2011"/>
    </location>
</feature>
<feature type="compositionally biased region" description="Low complexity" evidence="4">
    <location>
        <begin position="2053"/>
        <end position="2072"/>
    </location>
</feature>
<protein>
    <recommendedName>
        <fullName evidence="5">B30.2/SPRY domain-containing protein</fullName>
    </recommendedName>
</protein>
<evidence type="ECO:0000256" key="4">
    <source>
        <dbReference type="SAM" id="MobiDB-lite"/>
    </source>
</evidence>
<accession>A0A7C8NPF1</accession>
<evidence type="ECO:0000256" key="1">
    <source>
        <dbReference type="ARBA" id="ARBA00022737"/>
    </source>
</evidence>
<feature type="compositionally biased region" description="Acidic residues" evidence="4">
    <location>
        <begin position="2109"/>
        <end position="2124"/>
    </location>
</feature>
<dbReference type="Gene3D" id="3.40.50.300">
    <property type="entry name" value="P-loop containing nucleotide triphosphate hydrolases"/>
    <property type="match status" value="1"/>
</dbReference>
<reference evidence="6 7" key="1">
    <citation type="submission" date="2019-06" db="EMBL/GenBank/DDBJ databases">
        <authorList>
            <person name="Palmer J.M."/>
        </authorList>
    </citation>
    <scope>NUCLEOTIDE SEQUENCE [LARGE SCALE GENOMIC DNA]</scope>
    <source>
        <strain evidence="6 7">TWF703</strain>
    </source>
</reference>
<feature type="compositionally biased region" description="Basic and acidic residues" evidence="4">
    <location>
        <begin position="1984"/>
        <end position="1995"/>
    </location>
</feature>
<feature type="compositionally biased region" description="Polar residues" evidence="4">
    <location>
        <begin position="940"/>
        <end position="955"/>
    </location>
</feature>
<dbReference type="PANTHER" id="PTHR24126:SF61">
    <property type="entry name" value="CHROMOSOME UNDETERMINED SCAFFOLD_2, WHOLE GENOME SHOTGUN SEQUENCE"/>
    <property type="match status" value="1"/>
</dbReference>
<feature type="region of interest" description="Disordered" evidence="4">
    <location>
        <begin position="995"/>
        <end position="1014"/>
    </location>
</feature>
<feature type="region of interest" description="Disordered" evidence="4">
    <location>
        <begin position="1019"/>
        <end position="1057"/>
    </location>
</feature>
<feature type="repeat" description="ANK" evidence="3">
    <location>
        <begin position="1274"/>
        <end position="1309"/>
    </location>
</feature>
<feature type="domain" description="B30.2/SPRY" evidence="5">
    <location>
        <begin position="1609"/>
        <end position="1840"/>
    </location>
</feature>
<dbReference type="InterPro" id="IPR043136">
    <property type="entry name" value="B30.2/SPRY_sf"/>
</dbReference>
<dbReference type="InterPro" id="IPR044736">
    <property type="entry name" value="Gid1/RanBPM/SPLA_SPRY"/>
</dbReference>
<feature type="compositionally biased region" description="Low complexity" evidence="4">
    <location>
        <begin position="2186"/>
        <end position="2199"/>
    </location>
</feature>